<evidence type="ECO:0000313" key="2">
    <source>
        <dbReference type="EnsemblMetazoa" id="CJA42702b.1"/>
    </source>
</evidence>
<evidence type="ECO:0000313" key="3">
    <source>
        <dbReference type="Proteomes" id="UP000005237"/>
    </source>
</evidence>
<reference evidence="3" key="1">
    <citation type="submission" date="2010-08" db="EMBL/GenBank/DDBJ databases">
        <authorList>
            <consortium name="Caenorhabditis japonica Sequencing Consortium"/>
            <person name="Wilson R.K."/>
        </authorList>
    </citation>
    <scope>NUCLEOTIDE SEQUENCE [LARGE SCALE GENOMIC DNA]</scope>
    <source>
        <strain evidence="3">DF5081</strain>
    </source>
</reference>
<evidence type="ECO:0000256" key="1">
    <source>
        <dbReference type="SAM" id="MobiDB-lite"/>
    </source>
</evidence>
<reference evidence="2" key="2">
    <citation type="submission" date="2022-06" db="UniProtKB">
        <authorList>
            <consortium name="EnsemblMetazoa"/>
        </authorList>
    </citation>
    <scope>IDENTIFICATION</scope>
    <source>
        <strain evidence="2">DF5081</strain>
    </source>
</reference>
<dbReference type="AlphaFoldDB" id="A0A8R1IT33"/>
<feature type="compositionally biased region" description="Pro residues" evidence="1">
    <location>
        <begin position="33"/>
        <end position="50"/>
    </location>
</feature>
<accession>A0A8R1IT33</accession>
<feature type="compositionally biased region" description="Pro residues" evidence="1">
    <location>
        <begin position="11"/>
        <end position="20"/>
    </location>
</feature>
<name>A0A8R1IT33_CAEJA</name>
<dbReference type="Proteomes" id="UP000005237">
    <property type="component" value="Unassembled WGS sequence"/>
</dbReference>
<sequence>MNPDGELLAKPVPPPPPIAPPSLMGPHTEIEPPKPPPPPPRIIRLPPPQPTIEDDRTFLARMSEQEALVNALSNRQLATGNELLAMGQNLEPIAQYPVDNRVEIQPRPSQLPMREFSKSLDLSESYLQASLDDDVAEQLIGRNGTDY</sequence>
<keyword evidence="3" id="KW-1185">Reference proteome</keyword>
<protein>
    <submittedName>
        <fullName evidence="2">Uncharacterized protein</fullName>
    </submittedName>
</protein>
<proteinExistence type="predicted"/>
<organism evidence="2 3">
    <name type="scientific">Caenorhabditis japonica</name>
    <dbReference type="NCBI Taxonomy" id="281687"/>
    <lineage>
        <taxon>Eukaryota</taxon>
        <taxon>Metazoa</taxon>
        <taxon>Ecdysozoa</taxon>
        <taxon>Nematoda</taxon>
        <taxon>Chromadorea</taxon>
        <taxon>Rhabditida</taxon>
        <taxon>Rhabditina</taxon>
        <taxon>Rhabditomorpha</taxon>
        <taxon>Rhabditoidea</taxon>
        <taxon>Rhabditidae</taxon>
        <taxon>Peloderinae</taxon>
        <taxon>Caenorhabditis</taxon>
    </lineage>
</organism>
<feature type="region of interest" description="Disordered" evidence="1">
    <location>
        <begin position="1"/>
        <end position="50"/>
    </location>
</feature>
<dbReference type="EnsemblMetazoa" id="CJA42702b.1">
    <property type="protein sequence ID" value="CJA42702b.1"/>
    <property type="gene ID" value="WBGene00218550"/>
</dbReference>